<dbReference type="GO" id="GO:0004674">
    <property type="term" value="F:protein serine/threonine kinase activity"/>
    <property type="evidence" value="ECO:0007669"/>
    <property type="project" value="InterPro"/>
</dbReference>
<organism evidence="6 7">
    <name type="scientific">Streblomastix strix</name>
    <dbReference type="NCBI Taxonomy" id="222440"/>
    <lineage>
        <taxon>Eukaryota</taxon>
        <taxon>Metamonada</taxon>
        <taxon>Preaxostyla</taxon>
        <taxon>Oxymonadida</taxon>
        <taxon>Streblomastigidae</taxon>
        <taxon>Streblomastix</taxon>
    </lineage>
</organism>
<evidence type="ECO:0000256" key="3">
    <source>
        <dbReference type="ARBA" id="ARBA00022777"/>
    </source>
</evidence>
<dbReference type="GO" id="GO:0000045">
    <property type="term" value="P:autophagosome assembly"/>
    <property type="evidence" value="ECO:0007669"/>
    <property type="project" value="TreeGrafter"/>
</dbReference>
<dbReference type="SUPFAM" id="SSF56112">
    <property type="entry name" value="Protein kinase-like (PK-like)"/>
    <property type="match status" value="1"/>
</dbReference>
<dbReference type="InterPro" id="IPR011009">
    <property type="entry name" value="Kinase-like_dom_sf"/>
</dbReference>
<dbReference type="GO" id="GO:0010506">
    <property type="term" value="P:regulation of autophagy"/>
    <property type="evidence" value="ECO:0007669"/>
    <property type="project" value="InterPro"/>
</dbReference>
<evidence type="ECO:0000313" key="7">
    <source>
        <dbReference type="Proteomes" id="UP000324800"/>
    </source>
</evidence>
<dbReference type="OrthoDB" id="541276at2759"/>
<keyword evidence="4" id="KW-0067">ATP-binding</keyword>
<dbReference type="GO" id="GO:0005524">
    <property type="term" value="F:ATP binding"/>
    <property type="evidence" value="ECO:0007669"/>
    <property type="project" value="UniProtKB-KW"/>
</dbReference>
<keyword evidence="2" id="KW-0547">Nucleotide-binding</keyword>
<dbReference type="PANTHER" id="PTHR24348:SF22">
    <property type="entry name" value="NON-SPECIFIC SERINE_THREONINE PROTEIN KINASE"/>
    <property type="match status" value="1"/>
</dbReference>
<name>A0A5J4VUQ3_9EUKA</name>
<reference evidence="6 7" key="1">
    <citation type="submission" date="2019-03" db="EMBL/GenBank/DDBJ databases">
        <title>Single cell metagenomics reveals metabolic interactions within the superorganism composed of flagellate Streblomastix strix and complex community of Bacteroidetes bacteria on its surface.</title>
        <authorList>
            <person name="Treitli S.C."/>
            <person name="Kolisko M."/>
            <person name="Husnik F."/>
            <person name="Keeling P."/>
            <person name="Hampl V."/>
        </authorList>
    </citation>
    <scope>NUCLEOTIDE SEQUENCE [LARGE SCALE GENOMIC DNA]</scope>
    <source>
        <strain evidence="6">ST1C</strain>
    </source>
</reference>
<sequence length="165" mass="19325">MCAKRADKVKPTEWTDYVFMEELSSGAFGRILKMYNKTKTKDEPDIIKRLPYTSDEKKKMADEEIKMLNLAKSPYTVRLIDTFAFDLDICLVMEYCPMNLRDMIDKDLKKMSDKDRKMKGYSFGYQILMGMDVLHTQGIVHRDLKPENILIDKYGKIKIGMLNNE</sequence>
<gene>
    <name evidence="6" type="ORF">EZS28_018382</name>
</gene>
<protein>
    <recommendedName>
        <fullName evidence="5">Protein kinase domain-containing protein</fullName>
    </recommendedName>
</protein>
<dbReference type="GO" id="GO:0000407">
    <property type="term" value="C:phagophore assembly site"/>
    <property type="evidence" value="ECO:0007669"/>
    <property type="project" value="TreeGrafter"/>
</dbReference>
<evidence type="ECO:0000256" key="2">
    <source>
        <dbReference type="ARBA" id="ARBA00022741"/>
    </source>
</evidence>
<dbReference type="PANTHER" id="PTHR24348">
    <property type="entry name" value="SERINE/THREONINE-PROTEIN KINASE UNC-51-RELATED"/>
    <property type="match status" value="1"/>
</dbReference>
<dbReference type="EMBL" id="SNRW01004962">
    <property type="protein sequence ID" value="KAA6386093.1"/>
    <property type="molecule type" value="Genomic_DNA"/>
</dbReference>
<dbReference type="SMART" id="SM00220">
    <property type="entry name" value="S_TKc"/>
    <property type="match status" value="1"/>
</dbReference>
<dbReference type="InterPro" id="IPR045269">
    <property type="entry name" value="Atg1-like"/>
</dbReference>
<dbReference type="GO" id="GO:0005829">
    <property type="term" value="C:cytosol"/>
    <property type="evidence" value="ECO:0007669"/>
    <property type="project" value="TreeGrafter"/>
</dbReference>
<comment type="caution">
    <text evidence="6">The sequence shown here is derived from an EMBL/GenBank/DDBJ whole genome shotgun (WGS) entry which is preliminary data.</text>
</comment>
<proteinExistence type="predicted"/>
<dbReference type="AlphaFoldDB" id="A0A5J4VUQ3"/>
<dbReference type="InterPro" id="IPR008271">
    <property type="entry name" value="Ser/Thr_kinase_AS"/>
</dbReference>
<dbReference type="InterPro" id="IPR000719">
    <property type="entry name" value="Prot_kinase_dom"/>
</dbReference>
<evidence type="ECO:0000259" key="5">
    <source>
        <dbReference type="PROSITE" id="PS50011"/>
    </source>
</evidence>
<feature type="domain" description="Protein kinase" evidence="5">
    <location>
        <begin position="17"/>
        <end position="165"/>
    </location>
</feature>
<dbReference type="GO" id="GO:0016020">
    <property type="term" value="C:membrane"/>
    <property type="evidence" value="ECO:0007669"/>
    <property type="project" value="TreeGrafter"/>
</dbReference>
<dbReference type="Gene3D" id="1.10.510.10">
    <property type="entry name" value="Transferase(Phosphotransferase) domain 1"/>
    <property type="match status" value="1"/>
</dbReference>
<dbReference type="Proteomes" id="UP000324800">
    <property type="component" value="Unassembled WGS sequence"/>
</dbReference>
<evidence type="ECO:0000256" key="4">
    <source>
        <dbReference type="ARBA" id="ARBA00022840"/>
    </source>
</evidence>
<keyword evidence="3" id="KW-0418">Kinase</keyword>
<dbReference type="Pfam" id="PF00069">
    <property type="entry name" value="Pkinase"/>
    <property type="match status" value="1"/>
</dbReference>
<evidence type="ECO:0000313" key="6">
    <source>
        <dbReference type="EMBL" id="KAA6386093.1"/>
    </source>
</evidence>
<accession>A0A5J4VUQ3</accession>
<dbReference type="CDD" id="cd00180">
    <property type="entry name" value="PKc"/>
    <property type="match status" value="1"/>
</dbReference>
<dbReference type="PROSITE" id="PS50011">
    <property type="entry name" value="PROTEIN_KINASE_DOM"/>
    <property type="match status" value="1"/>
</dbReference>
<evidence type="ECO:0000256" key="1">
    <source>
        <dbReference type="ARBA" id="ARBA00022679"/>
    </source>
</evidence>
<dbReference type="GO" id="GO:0005776">
    <property type="term" value="C:autophagosome"/>
    <property type="evidence" value="ECO:0007669"/>
    <property type="project" value="TreeGrafter"/>
</dbReference>
<dbReference type="PROSITE" id="PS00108">
    <property type="entry name" value="PROTEIN_KINASE_ST"/>
    <property type="match status" value="1"/>
</dbReference>
<keyword evidence="1" id="KW-0808">Transferase</keyword>